<keyword evidence="1" id="KW-0472">Membrane</keyword>
<reference evidence="3" key="1">
    <citation type="submission" date="2022-11" db="UniProtKB">
        <authorList>
            <consortium name="WormBaseParasite"/>
        </authorList>
    </citation>
    <scope>IDENTIFICATION</scope>
</reference>
<accession>A0A914RJW4</accession>
<feature type="transmembrane region" description="Helical" evidence="1">
    <location>
        <begin position="78"/>
        <end position="102"/>
    </location>
</feature>
<sequence length="134" mass="15172">MSRLRKISGETGSDDEAEDIVGAAQPDGIPIFSSQFIEYNKENITRLKANIAARKREQHREADHTHELLRTKEKWANVIIGALNGVVISGLLFSSSLLPYIARNLYFCYSCESFIATLRNECHLYCKYLSLCIT</sequence>
<evidence type="ECO:0000313" key="3">
    <source>
        <dbReference type="WBParaSite" id="PEQ_0000657601-mRNA-1"/>
    </source>
</evidence>
<dbReference type="AlphaFoldDB" id="A0A914RJW4"/>
<keyword evidence="1" id="KW-1133">Transmembrane helix</keyword>
<proteinExistence type="predicted"/>
<keyword evidence="2" id="KW-1185">Reference proteome</keyword>
<name>A0A914RJW4_PAREQ</name>
<protein>
    <submittedName>
        <fullName evidence="3">Uncharacterized protein</fullName>
    </submittedName>
</protein>
<evidence type="ECO:0000313" key="2">
    <source>
        <dbReference type="Proteomes" id="UP000887564"/>
    </source>
</evidence>
<keyword evidence="1" id="KW-0812">Transmembrane</keyword>
<dbReference type="WBParaSite" id="PEQ_0000657601-mRNA-1">
    <property type="protein sequence ID" value="PEQ_0000657601-mRNA-1"/>
    <property type="gene ID" value="PEQ_0000657601"/>
</dbReference>
<dbReference type="Proteomes" id="UP000887564">
    <property type="component" value="Unplaced"/>
</dbReference>
<organism evidence="2 3">
    <name type="scientific">Parascaris equorum</name>
    <name type="common">Equine roundworm</name>
    <dbReference type="NCBI Taxonomy" id="6256"/>
    <lineage>
        <taxon>Eukaryota</taxon>
        <taxon>Metazoa</taxon>
        <taxon>Ecdysozoa</taxon>
        <taxon>Nematoda</taxon>
        <taxon>Chromadorea</taxon>
        <taxon>Rhabditida</taxon>
        <taxon>Spirurina</taxon>
        <taxon>Ascaridomorpha</taxon>
        <taxon>Ascaridoidea</taxon>
        <taxon>Ascarididae</taxon>
        <taxon>Parascaris</taxon>
    </lineage>
</organism>
<evidence type="ECO:0000256" key="1">
    <source>
        <dbReference type="SAM" id="Phobius"/>
    </source>
</evidence>